<feature type="region of interest" description="Disordered" evidence="2">
    <location>
        <begin position="1"/>
        <end position="87"/>
    </location>
</feature>
<evidence type="ECO:0000256" key="2">
    <source>
        <dbReference type="SAM" id="MobiDB-lite"/>
    </source>
</evidence>
<proteinExistence type="predicted"/>
<feature type="compositionally biased region" description="Basic and acidic residues" evidence="2">
    <location>
        <begin position="310"/>
        <end position="320"/>
    </location>
</feature>
<feature type="coiled-coil region" evidence="1">
    <location>
        <begin position="115"/>
        <end position="149"/>
    </location>
</feature>
<name>A0A5N5CT80_9PEZI</name>
<protein>
    <submittedName>
        <fullName evidence="3">Uncharacterized protein</fullName>
    </submittedName>
</protein>
<accession>A0A5N5CT80</accession>
<feature type="region of interest" description="Disordered" evidence="2">
    <location>
        <begin position="295"/>
        <end position="320"/>
    </location>
</feature>
<feature type="compositionally biased region" description="Low complexity" evidence="2">
    <location>
        <begin position="22"/>
        <end position="51"/>
    </location>
</feature>
<organism evidence="3 4">
    <name type="scientific">Lasiodiplodia theobromae</name>
    <dbReference type="NCBI Taxonomy" id="45133"/>
    <lineage>
        <taxon>Eukaryota</taxon>
        <taxon>Fungi</taxon>
        <taxon>Dikarya</taxon>
        <taxon>Ascomycota</taxon>
        <taxon>Pezizomycotina</taxon>
        <taxon>Dothideomycetes</taxon>
        <taxon>Dothideomycetes incertae sedis</taxon>
        <taxon>Botryosphaeriales</taxon>
        <taxon>Botryosphaeriaceae</taxon>
        <taxon>Lasiodiplodia</taxon>
    </lineage>
</organism>
<comment type="caution">
    <text evidence="3">The sequence shown here is derived from an EMBL/GenBank/DDBJ whole genome shotgun (WGS) entry which is preliminary data.</text>
</comment>
<dbReference type="OrthoDB" id="7984201at2759"/>
<evidence type="ECO:0000313" key="3">
    <source>
        <dbReference type="EMBL" id="KAB2568547.1"/>
    </source>
</evidence>
<reference evidence="3 4" key="1">
    <citation type="journal article" date="2019" name="Sci. Rep.">
        <title>A multi-omics analysis of the grapevine pathogen Lasiodiplodia theobromae reveals that temperature affects the expression of virulence- and pathogenicity-related genes.</title>
        <authorList>
            <person name="Felix C."/>
            <person name="Meneses R."/>
            <person name="Goncalves M.F.M."/>
            <person name="Tilleman L."/>
            <person name="Duarte A.S."/>
            <person name="Jorrin-Novo J.V."/>
            <person name="Van de Peer Y."/>
            <person name="Deforce D."/>
            <person name="Van Nieuwerburgh F."/>
            <person name="Esteves A.C."/>
            <person name="Alves A."/>
        </authorList>
    </citation>
    <scope>NUCLEOTIDE SEQUENCE [LARGE SCALE GENOMIC DNA]</scope>
    <source>
        <strain evidence="3 4">LA-SOL3</strain>
    </source>
</reference>
<feature type="non-terminal residue" evidence="3">
    <location>
        <position position="1"/>
    </location>
</feature>
<evidence type="ECO:0000313" key="4">
    <source>
        <dbReference type="Proteomes" id="UP000325902"/>
    </source>
</evidence>
<sequence>TTTRLPPTRAFSARTARAPRLSPRQPTTTSSTSTSASPSPSHPPAAAQPIPNTNTYPATASPRSSLLDPTDPLNLLGGPQRQRRDDPHQPAIHFFEQDVSQIGESAPQPVNLARMEADEARAAELRAKIARLESEIDQIENSDEAELDATLMRLRAVYNNDDDGIIDVGKAQAEGNREEFVELLGDAEPEQVRAELEALRVRGVSGGSGSSDKRIKESVARLNNCLRHAYLATDPQARPVIRQELWKAYKRAKMHVGPGLLQCIPPPAWDLLFYSQAVRWKSNEKRDEHVRELLADMKSVGMDGPPTRPPDGKKPLEVVD</sequence>
<evidence type="ECO:0000256" key="1">
    <source>
        <dbReference type="SAM" id="Coils"/>
    </source>
</evidence>
<keyword evidence="4" id="KW-1185">Reference proteome</keyword>
<feature type="compositionally biased region" description="Polar residues" evidence="2">
    <location>
        <begin position="52"/>
        <end position="64"/>
    </location>
</feature>
<dbReference type="Proteomes" id="UP000325902">
    <property type="component" value="Unassembled WGS sequence"/>
</dbReference>
<keyword evidence="1" id="KW-0175">Coiled coil</keyword>
<dbReference type="AlphaFoldDB" id="A0A5N5CT80"/>
<gene>
    <name evidence="3" type="ORF">DBV05_g12774</name>
</gene>
<dbReference type="EMBL" id="VCHE01000385">
    <property type="protein sequence ID" value="KAB2568547.1"/>
    <property type="molecule type" value="Genomic_DNA"/>
</dbReference>